<feature type="compositionally biased region" description="Polar residues" evidence="1">
    <location>
        <begin position="202"/>
        <end position="214"/>
    </location>
</feature>
<feature type="compositionally biased region" description="Pro residues" evidence="1">
    <location>
        <begin position="250"/>
        <end position="261"/>
    </location>
</feature>
<feature type="region of interest" description="Disordered" evidence="1">
    <location>
        <begin position="194"/>
        <end position="261"/>
    </location>
</feature>
<evidence type="ECO:0000313" key="3">
    <source>
        <dbReference type="Proteomes" id="UP001221898"/>
    </source>
</evidence>
<dbReference type="AlphaFoldDB" id="A0AAD7T1V9"/>
<accession>A0AAD7T1V9</accession>
<gene>
    <name evidence="2" type="ORF">AAFF_G00104740</name>
</gene>
<dbReference type="EMBL" id="JAINUG010000017">
    <property type="protein sequence ID" value="KAJ8412892.1"/>
    <property type="molecule type" value="Genomic_DNA"/>
</dbReference>
<name>A0AAD7T1V9_9TELE</name>
<reference evidence="2" key="1">
    <citation type="journal article" date="2023" name="Science">
        <title>Genome structures resolve the early diversification of teleost fishes.</title>
        <authorList>
            <person name="Parey E."/>
            <person name="Louis A."/>
            <person name="Montfort J."/>
            <person name="Bouchez O."/>
            <person name="Roques C."/>
            <person name="Iampietro C."/>
            <person name="Lluch J."/>
            <person name="Castinel A."/>
            <person name="Donnadieu C."/>
            <person name="Desvignes T."/>
            <person name="Floi Bucao C."/>
            <person name="Jouanno E."/>
            <person name="Wen M."/>
            <person name="Mejri S."/>
            <person name="Dirks R."/>
            <person name="Jansen H."/>
            <person name="Henkel C."/>
            <person name="Chen W.J."/>
            <person name="Zahm M."/>
            <person name="Cabau C."/>
            <person name="Klopp C."/>
            <person name="Thompson A.W."/>
            <person name="Robinson-Rechavi M."/>
            <person name="Braasch I."/>
            <person name="Lecointre G."/>
            <person name="Bobe J."/>
            <person name="Postlethwait J.H."/>
            <person name="Berthelot C."/>
            <person name="Roest Crollius H."/>
            <person name="Guiguen Y."/>
        </authorList>
    </citation>
    <scope>NUCLEOTIDE SEQUENCE</scope>
    <source>
        <strain evidence="2">NC1722</strain>
    </source>
</reference>
<proteinExistence type="predicted"/>
<protein>
    <submittedName>
        <fullName evidence="2">Uncharacterized protein</fullName>
    </submittedName>
</protein>
<evidence type="ECO:0000313" key="2">
    <source>
        <dbReference type="EMBL" id="KAJ8412892.1"/>
    </source>
</evidence>
<dbReference type="Proteomes" id="UP001221898">
    <property type="component" value="Unassembled WGS sequence"/>
</dbReference>
<keyword evidence="3" id="KW-1185">Reference proteome</keyword>
<feature type="region of interest" description="Disordered" evidence="1">
    <location>
        <begin position="1"/>
        <end position="23"/>
    </location>
</feature>
<evidence type="ECO:0000256" key="1">
    <source>
        <dbReference type="SAM" id="MobiDB-lite"/>
    </source>
</evidence>
<sequence>MNHRRQQMNGGGPGGERDPQVWLGTRGKGSEELYLSRRRLARKACCYWDGLCMQGGPGFSEAFLPRGQGFEKAMVRHTEALGLSLGMLGNAGGCQALAPLRTARQRDSGAQGGESQRWRFDSLAHRRDSPVREGIKGTSLAVSAPSFSLLRGDGAEGPGLKLAGVWRGLKRVPFGPRIRAALNLSVSEIEHRPAERPAPNLAGSSSPAASSQMGERSWERAGCEVGPAAAPSERSFRAGGLSPCVRLAPQPVPLPPAKDPD</sequence>
<organism evidence="2 3">
    <name type="scientific">Aldrovandia affinis</name>
    <dbReference type="NCBI Taxonomy" id="143900"/>
    <lineage>
        <taxon>Eukaryota</taxon>
        <taxon>Metazoa</taxon>
        <taxon>Chordata</taxon>
        <taxon>Craniata</taxon>
        <taxon>Vertebrata</taxon>
        <taxon>Euteleostomi</taxon>
        <taxon>Actinopterygii</taxon>
        <taxon>Neopterygii</taxon>
        <taxon>Teleostei</taxon>
        <taxon>Notacanthiformes</taxon>
        <taxon>Halosauridae</taxon>
        <taxon>Aldrovandia</taxon>
    </lineage>
</organism>
<comment type="caution">
    <text evidence="2">The sequence shown here is derived from an EMBL/GenBank/DDBJ whole genome shotgun (WGS) entry which is preliminary data.</text>
</comment>